<accession>A0ABQ1LK65</accession>
<sequence length="172" mass="19742">MVVQSELDKLDLKPLSVQLGAVEFPETLDEATLKTIATTLQPIGFELIDNKKSLLIEKTKALIIKLIHQENNQLKSNLSDYISEKLQVDYNTIRHLFSEVESTTIEKFYISQKIEKVKELLVYDELNLNEIAYQLNFSSVAHLSAQFKKVTGFTPSHFKKIKENKRTSIDKV</sequence>
<dbReference type="EMBL" id="BMEC01000002">
    <property type="protein sequence ID" value="GGC25982.1"/>
    <property type="molecule type" value="Genomic_DNA"/>
</dbReference>
<name>A0ABQ1LK65_9BACT</name>
<keyword evidence="6" id="KW-1185">Reference proteome</keyword>
<dbReference type="PANTHER" id="PTHR43280:SF30">
    <property type="entry name" value="MMSAB OPERON REGULATORY PROTEIN"/>
    <property type="match status" value="1"/>
</dbReference>
<dbReference type="InterPro" id="IPR018062">
    <property type="entry name" value="HTH_AraC-typ_CS"/>
</dbReference>
<dbReference type="Gene3D" id="1.10.10.60">
    <property type="entry name" value="Homeodomain-like"/>
    <property type="match status" value="1"/>
</dbReference>
<dbReference type="SUPFAM" id="SSF46689">
    <property type="entry name" value="Homeodomain-like"/>
    <property type="match status" value="1"/>
</dbReference>
<dbReference type="Proteomes" id="UP000636010">
    <property type="component" value="Unassembled WGS sequence"/>
</dbReference>
<feature type="domain" description="HTH araC/xylS-type" evidence="4">
    <location>
        <begin position="57"/>
        <end position="161"/>
    </location>
</feature>
<evidence type="ECO:0000256" key="1">
    <source>
        <dbReference type="ARBA" id="ARBA00023015"/>
    </source>
</evidence>
<dbReference type="Pfam" id="PF12833">
    <property type="entry name" value="HTH_18"/>
    <property type="match status" value="1"/>
</dbReference>
<protein>
    <recommendedName>
        <fullName evidence="4">HTH araC/xylS-type domain-containing protein</fullName>
    </recommendedName>
</protein>
<evidence type="ECO:0000256" key="3">
    <source>
        <dbReference type="ARBA" id="ARBA00023163"/>
    </source>
</evidence>
<dbReference type="PANTHER" id="PTHR43280">
    <property type="entry name" value="ARAC-FAMILY TRANSCRIPTIONAL REGULATOR"/>
    <property type="match status" value="1"/>
</dbReference>
<dbReference type="InterPro" id="IPR018060">
    <property type="entry name" value="HTH_AraC"/>
</dbReference>
<proteinExistence type="predicted"/>
<evidence type="ECO:0000256" key="2">
    <source>
        <dbReference type="ARBA" id="ARBA00023125"/>
    </source>
</evidence>
<organism evidence="5 6">
    <name type="scientific">Marivirga lumbricoides</name>
    <dbReference type="NCBI Taxonomy" id="1046115"/>
    <lineage>
        <taxon>Bacteria</taxon>
        <taxon>Pseudomonadati</taxon>
        <taxon>Bacteroidota</taxon>
        <taxon>Cytophagia</taxon>
        <taxon>Cytophagales</taxon>
        <taxon>Marivirgaceae</taxon>
        <taxon>Marivirga</taxon>
    </lineage>
</organism>
<keyword evidence="2" id="KW-0238">DNA-binding</keyword>
<dbReference type="PROSITE" id="PS00041">
    <property type="entry name" value="HTH_ARAC_FAMILY_1"/>
    <property type="match status" value="1"/>
</dbReference>
<dbReference type="InterPro" id="IPR009057">
    <property type="entry name" value="Homeodomain-like_sf"/>
</dbReference>
<evidence type="ECO:0000313" key="6">
    <source>
        <dbReference type="Proteomes" id="UP000636010"/>
    </source>
</evidence>
<evidence type="ECO:0000259" key="4">
    <source>
        <dbReference type="PROSITE" id="PS01124"/>
    </source>
</evidence>
<gene>
    <name evidence="5" type="ORF">GCM10011506_09230</name>
</gene>
<dbReference type="SMART" id="SM00342">
    <property type="entry name" value="HTH_ARAC"/>
    <property type="match status" value="1"/>
</dbReference>
<keyword evidence="1" id="KW-0805">Transcription regulation</keyword>
<dbReference type="PROSITE" id="PS01124">
    <property type="entry name" value="HTH_ARAC_FAMILY_2"/>
    <property type="match status" value="1"/>
</dbReference>
<reference evidence="6" key="1">
    <citation type="journal article" date="2019" name="Int. J. Syst. Evol. Microbiol.">
        <title>The Global Catalogue of Microorganisms (GCM) 10K type strain sequencing project: providing services to taxonomists for standard genome sequencing and annotation.</title>
        <authorList>
            <consortium name="The Broad Institute Genomics Platform"/>
            <consortium name="The Broad Institute Genome Sequencing Center for Infectious Disease"/>
            <person name="Wu L."/>
            <person name="Ma J."/>
        </authorList>
    </citation>
    <scope>NUCLEOTIDE SEQUENCE [LARGE SCALE GENOMIC DNA]</scope>
    <source>
        <strain evidence="6">CGMCC 1.10832</strain>
    </source>
</reference>
<keyword evidence="3" id="KW-0804">Transcription</keyword>
<evidence type="ECO:0000313" key="5">
    <source>
        <dbReference type="EMBL" id="GGC25982.1"/>
    </source>
</evidence>
<comment type="caution">
    <text evidence="5">The sequence shown here is derived from an EMBL/GenBank/DDBJ whole genome shotgun (WGS) entry which is preliminary data.</text>
</comment>